<protein>
    <recommendedName>
        <fullName evidence="3">TonB C-terminal domain-containing protein</fullName>
    </recommendedName>
</protein>
<gene>
    <name evidence="1" type="ORF">RAN89_17080</name>
</gene>
<evidence type="ECO:0008006" key="3">
    <source>
        <dbReference type="Google" id="ProtNLM"/>
    </source>
</evidence>
<organism evidence="1 2">
    <name type="scientific">Rhodoferax mekongensis</name>
    <dbReference type="NCBI Taxonomy" id="3068341"/>
    <lineage>
        <taxon>Bacteria</taxon>
        <taxon>Pseudomonadati</taxon>
        <taxon>Pseudomonadota</taxon>
        <taxon>Betaproteobacteria</taxon>
        <taxon>Burkholderiales</taxon>
        <taxon>Comamonadaceae</taxon>
        <taxon>Rhodoferax</taxon>
    </lineage>
</organism>
<dbReference type="SUPFAM" id="SSF74653">
    <property type="entry name" value="TolA/TonB C-terminal domain"/>
    <property type="match status" value="1"/>
</dbReference>
<proteinExistence type="predicted"/>
<keyword evidence="2" id="KW-1185">Reference proteome</keyword>
<evidence type="ECO:0000313" key="1">
    <source>
        <dbReference type="EMBL" id="WNO04584.1"/>
    </source>
</evidence>
<dbReference type="RefSeq" id="WP_313867419.1">
    <property type="nucleotide sequence ID" value="NZ_CP132507.1"/>
</dbReference>
<dbReference type="Proteomes" id="UP001302257">
    <property type="component" value="Chromosome"/>
</dbReference>
<name>A0ABZ0AYM8_9BURK</name>
<accession>A0ABZ0AYM8</accession>
<sequence length="179" mass="19444">MAIPATASVATRWSNTRLPFSLALLAAISACSVNKPAPQPAPAPVVVAPPVAPPPVAAKPEPQPALLSQAATPRDYRRDAANHLYAKNSNRIYSGKMPPLLYAVGVLQVDIDRMGQVTDIRWMRAPSHAPEVMADIERSVRAAAPYPAPVRMGRVTYTDTWLWHKSGRFQLDTLTEGQM</sequence>
<evidence type="ECO:0000313" key="2">
    <source>
        <dbReference type="Proteomes" id="UP001302257"/>
    </source>
</evidence>
<reference evidence="1 2" key="1">
    <citation type="submission" date="2023-08" db="EMBL/GenBank/DDBJ databases">
        <title>Rhodoferax potami sp. nov. and Rhodoferax mekongensis sp. nov., isolated from the Mekong River in Thailand.</title>
        <authorList>
            <person name="Kitikhun S."/>
            <person name="Charoenyingcharoen P."/>
            <person name="Siriarchawattana P."/>
            <person name="Likhitrattanapisal S."/>
            <person name="Nilsakha T."/>
            <person name="Chanpet A."/>
            <person name="Rattanawaree P."/>
            <person name="Ingsriswang S."/>
        </authorList>
    </citation>
    <scope>NUCLEOTIDE SEQUENCE [LARGE SCALE GENOMIC DNA]</scope>
    <source>
        <strain evidence="1 2">TBRC 17307</strain>
    </source>
</reference>
<dbReference type="EMBL" id="CP132507">
    <property type="protein sequence ID" value="WNO04584.1"/>
    <property type="molecule type" value="Genomic_DNA"/>
</dbReference>